<proteinExistence type="predicted"/>
<comment type="caution">
    <text evidence="1">The sequence shown here is derived from an EMBL/GenBank/DDBJ whole genome shotgun (WGS) entry which is preliminary data.</text>
</comment>
<gene>
    <name evidence="1" type="ORF">H8Q88_13615</name>
</gene>
<dbReference type="Pfam" id="PF11316">
    <property type="entry name" value="Rhamno_transf"/>
    <property type="match status" value="1"/>
</dbReference>
<organism evidence="1 2">
    <name type="scientific">Vibrio metschnikovii</name>
    <dbReference type="NCBI Taxonomy" id="28172"/>
    <lineage>
        <taxon>Bacteria</taxon>
        <taxon>Pseudomonadati</taxon>
        <taxon>Pseudomonadota</taxon>
        <taxon>Gammaproteobacteria</taxon>
        <taxon>Vibrionales</taxon>
        <taxon>Vibrionaceae</taxon>
        <taxon>Vibrio</taxon>
    </lineage>
</organism>
<name>A0A9X0RCH3_VIBME</name>
<keyword evidence="2" id="KW-1185">Reference proteome</keyword>
<dbReference type="EMBL" id="JACRUP010000009">
    <property type="protein sequence ID" value="MBC5851940.1"/>
    <property type="molecule type" value="Genomic_DNA"/>
</dbReference>
<dbReference type="Proteomes" id="UP000615796">
    <property type="component" value="Unassembled WGS sequence"/>
</dbReference>
<dbReference type="InterPro" id="IPR021466">
    <property type="entry name" value="Put_rhamnosyl_transferase"/>
</dbReference>
<protein>
    <recommendedName>
        <fullName evidence="3">Rhamnosyl transferase</fullName>
    </recommendedName>
</protein>
<sequence length="287" mass="33676">MKKCILIAIRYSVLFSAKTKGFHLSNSQSDVANYKEVLFSKERMTLRENLFKRFTLPSLKSVFENTDPDIFFRVIVMASSELPEEHKDFLFNVERENNDWLSLQFMEPDKVNYGKAIYNTILNMFEEQEFFCATVRLDDDDALYSGYCNTLKDMMDEEYDKSIVSFSCGYNVYVADCGDEIIGSSVYRHIKNSAGLAYVKKYNNFSDIISDNIYTCGNHEKVDEFYRLIDVNDCYSYIRVNTETSDRMYNLTPSERKNRLVVEFKKQKDKVPFRDVLEKFSIDILDI</sequence>
<evidence type="ECO:0008006" key="3">
    <source>
        <dbReference type="Google" id="ProtNLM"/>
    </source>
</evidence>
<evidence type="ECO:0000313" key="2">
    <source>
        <dbReference type="Proteomes" id="UP000615796"/>
    </source>
</evidence>
<reference evidence="1" key="1">
    <citation type="submission" date="2020-08" db="EMBL/GenBank/DDBJ databases">
        <title>Genome Sequencing and Pan-Genome Analysis of Migratory bird Vibrio Strains, Inner Mongolia.</title>
        <authorList>
            <person name="Zheng L."/>
        </authorList>
    </citation>
    <scope>NUCLEOTIDE SEQUENCE</scope>
    <source>
        <strain evidence="1">M13F</strain>
    </source>
</reference>
<dbReference type="AlphaFoldDB" id="A0A9X0RCH3"/>
<accession>A0A9X0RCH3</accession>
<dbReference type="RefSeq" id="WP_187026511.1">
    <property type="nucleotide sequence ID" value="NZ_JACRUP010000009.1"/>
</dbReference>
<evidence type="ECO:0000313" key="1">
    <source>
        <dbReference type="EMBL" id="MBC5851940.1"/>
    </source>
</evidence>